<evidence type="ECO:0000313" key="3">
    <source>
        <dbReference type="Proteomes" id="UP001177670"/>
    </source>
</evidence>
<accession>A0AA40KPK4</accession>
<dbReference type="Proteomes" id="UP001177670">
    <property type="component" value="Unassembled WGS sequence"/>
</dbReference>
<keyword evidence="3" id="KW-1185">Reference proteome</keyword>
<evidence type="ECO:0000256" key="1">
    <source>
        <dbReference type="SAM" id="MobiDB-lite"/>
    </source>
</evidence>
<reference evidence="2" key="1">
    <citation type="submission" date="2021-10" db="EMBL/GenBank/DDBJ databases">
        <title>Melipona bicolor Genome sequencing and assembly.</title>
        <authorList>
            <person name="Araujo N.S."/>
            <person name="Arias M.C."/>
        </authorList>
    </citation>
    <scope>NUCLEOTIDE SEQUENCE</scope>
    <source>
        <strain evidence="2">USP_2M_L1-L4_2017</strain>
        <tissue evidence="2">Whole body</tissue>
    </source>
</reference>
<name>A0AA40KPK4_9HYME</name>
<organism evidence="2 3">
    <name type="scientific">Melipona bicolor</name>
    <dbReference type="NCBI Taxonomy" id="60889"/>
    <lineage>
        <taxon>Eukaryota</taxon>
        <taxon>Metazoa</taxon>
        <taxon>Ecdysozoa</taxon>
        <taxon>Arthropoda</taxon>
        <taxon>Hexapoda</taxon>
        <taxon>Insecta</taxon>
        <taxon>Pterygota</taxon>
        <taxon>Neoptera</taxon>
        <taxon>Endopterygota</taxon>
        <taxon>Hymenoptera</taxon>
        <taxon>Apocrita</taxon>
        <taxon>Aculeata</taxon>
        <taxon>Apoidea</taxon>
        <taxon>Anthophila</taxon>
        <taxon>Apidae</taxon>
        <taxon>Melipona</taxon>
    </lineage>
</organism>
<comment type="caution">
    <text evidence="2">The sequence shown here is derived from an EMBL/GenBank/DDBJ whole genome shotgun (WGS) entry which is preliminary data.</text>
</comment>
<dbReference type="EMBL" id="JAHYIQ010000011">
    <property type="protein sequence ID" value="KAK1127960.1"/>
    <property type="molecule type" value="Genomic_DNA"/>
</dbReference>
<evidence type="ECO:0000313" key="2">
    <source>
        <dbReference type="EMBL" id="KAK1127960.1"/>
    </source>
</evidence>
<protein>
    <submittedName>
        <fullName evidence="2">Uncharacterized protein</fullName>
    </submittedName>
</protein>
<sequence length="120" mass="14075">MRPCHHESNCTHDTWTTTWTTVLGRMAKRNTKRNEVESQRQQQSQREEPRVRKPERRKSRPLGVPRRSAVTLTIAPGSKITYAEVMSRAKNSINLSDARIPRYACSSVPRRNHLRDPWKR</sequence>
<feature type="region of interest" description="Disordered" evidence="1">
    <location>
        <begin position="26"/>
        <end position="68"/>
    </location>
</feature>
<proteinExistence type="predicted"/>
<dbReference type="AlphaFoldDB" id="A0AA40KPK4"/>
<gene>
    <name evidence="2" type="ORF">K0M31_003453</name>
</gene>